<comment type="caution">
    <text evidence="4">The sequence shown here is derived from an EMBL/GenBank/DDBJ whole genome shotgun (WGS) entry which is preliminary data.</text>
</comment>
<dbReference type="GO" id="GO:0045944">
    <property type="term" value="P:positive regulation of transcription by RNA polymerase II"/>
    <property type="evidence" value="ECO:0007669"/>
    <property type="project" value="TreeGrafter"/>
</dbReference>
<dbReference type="SUPFAM" id="SSF48403">
    <property type="entry name" value="Ankyrin repeat"/>
    <property type="match status" value="1"/>
</dbReference>
<dbReference type="InterPro" id="IPR036770">
    <property type="entry name" value="Ankyrin_rpt-contain_sf"/>
</dbReference>
<dbReference type="AlphaFoldDB" id="A0A9W8I5E3"/>
<dbReference type="GO" id="GO:0005634">
    <property type="term" value="C:nucleus"/>
    <property type="evidence" value="ECO:0007669"/>
    <property type="project" value="TreeGrafter"/>
</dbReference>
<dbReference type="OrthoDB" id="194358at2759"/>
<evidence type="ECO:0000313" key="4">
    <source>
        <dbReference type="EMBL" id="KAJ2848186.1"/>
    </source>
</evidence>
<proteinExistence type="predicted"/>
<feature type="repeat" description="ANK" evidence="3">
    <location>
        <begin position="70"/>
        <end position="102"/>
    </location>
</feature>
<evidence type="ECO:0000256" key="1">
    <source>
        <dbReference type="ARBA" id="ARBA00022737"/>
    </source>
</evidence>
<evidence type="ECO:0000256" key="2">
    <source>
        <dbReference type="ARBA" id="ARBA00023043"/>
    </source>
</evidence>
<dbReference type="PROSITE" id="PS50088">
    <property type="entry name" value="ANK_REPEAT"/>
    <property type="match status" value="2"/>
</dbReference>
<dbReference type="Proteomes" id="UP001139887">
    <property type="component" value="Unassembled WGS sequence"/>
</dbReference>
<sequence length="541" mass="58745">MAGTPCFASPDALCSPAYLLDMSDRNKHLGSRVGASSAPNLGLHCAVSRGDIGSICYALLGGQPIDCLCDGLQPIHIAAMQDDPAVIEILLQNGADVNARTMPSLSDKAADVPAQPDRKSVRKFHQRTLGSRSSFSFLKYSGVGPISAPIGFTTGLHSMQTAHSLSNDVAVDRICQSPSSVADLYREYHNATPLHLAVAHAHIACIEILLKNGAWTDAVDSYGNTPVSVAAVCGNADVAALVCQEQSGMKTIFADGSNTSAYQEANPTYCTMSSLSYCSEYRPSDAENRCLAQQLPSPNPSDRTLPALSPIITALPDGLSLRRRLSDEAVLSPEHLLTNETHLPPRRHTAGEADAYLHYGNSSISPAGSWIKVKHRDSSPIGMRSLAHSYSESRYSREENFATAPEKLPNEEFIIGNGLEHQIDHSAIPVIQPVAREVLEHPARRKPLLDSVYCGARQVARNVSTGSRRERSYTDSVIERAWRSYLEYGDEQARENAEQMAANDTASGVLRPLPESWMWQQAAIAVRYRRSQSLSSNSKQH</sequence>
<keyword evidence="5" id="KW-1185">Reference proteome</keyword>
<keyword evidence="1" id="KW-0677">Repeat</keyword>
<dbReference type="PROSITE" id="PS50297">
    <property type="entry name" value="ANK_REP_REGION"/>
    <property type="match status" value="2"/>
</dbReference>
<dbReference type="Pfam" id="PF00023">
    <property type="entry name" value="Ank"/>
    <property type="match status" value="1"/>
</dbReference>
<dbReference type="PANTHER" id="PTHR24193">
    <property type="entry name" value="ANKYRIN REPEAT PROTEIN"/>
    <property type="match status" value="1"/>
</dbReference>
<evidence type="ECO:0000256" key="3">
    <source>
        <dbReference type="PROSITE-ProRule" id="PRU00023"/>
    </source>
</evidence>
<dbReference type="Pfam" id="PF12796">
    <property type="entry name" value="Ank_2"/>
    <property type="match status" value="1"/>
</dbReference>
<feature type="repeat" description="ANK" evidence="3">
    <location>
        <begin position="189"/>
        <end position="221"/>
    </location>
</feature>
<dbReference type="Gene3D" id="1.25.40.20">
    <property type="entry name" value="Ankyrin repeat-containing domain"/>
    <property type="match status" value="2"/>
</dbReference>
<keyword evidence="2 3" id="KW-0040">ANK repeat</keyword>
<reference evidence="4" key="1">
    <citation type="submission" date="2022-07" db="EMBL/GenBank/DDBJ databases">
        <title>Phylogenomic reconstructions and comparative analyses of Kickxellomycotina fungi.</title>
        <authorList>
            <person name="Reynolds N.K."/>
            <person name="Stajich J.E."/>
            <person name="Barry K."/>
            <person name="Grigoriev I.V."/>
            <person name="Crous P."/>
            <person name="Smith M.E."/>
        </authorList>
    </citation>
    <scope>NUCLEOTIDE SEQUENCE</scope>
    <source>
        <strain evidence="4">NRRL 1566</strain>
    </source>
</reference>
<name>A0A9W8I5E3_9FUNG</name>
<dbReference type="GO" id="GO:0000976">
    <property type="term" value="F:transcription cis-regulatory region binding"/>
    <property type="evidence" value="ECO:0007669"/>
    <property type="project" value="TreeGrafter"/>
</dbReference>
<dbReference type="InterPro" id="IPR050663">
    <property type="entry name" value="Ankyrin-SOCS_Box"/>
</dbReference>
<evidence type="ECO:0000313" key="5">
    <source>
        <dbReference type="Proteomes" id="UP001139887"/>
    </source>
</evidence>
<organism evidence="4 5">
    <name type="scientific">Coemansia brasiliensis</name>
    <dbReference type="NCBI Taxonomy" id="2650707"/>
    <lineage>
        <taxon>Eukaryota</taxon>
        <taxon>Fungi</taxon>
        <taxon>Fungi incertae sedis</taxon>
        <taxon>Zoopagomycota</taxon>
        <taxon>Kickxellomycotina</taxon>
        <taxon>Kickxellomycetes</taxon>
        <taxon>Kickxellales</taxon>
        <taxon>Kickxellaceae</taxon>
        <taxon>Coemansia</taxon>
    </lineage>
</organism>
<dbReference type="SMART" id="SM00248">
    <property type="entry name" value="ANK"/>
    <property type="match status" value="3"/>
</dbReference>
<dbReference type="EMBL" id="JANBUW010000201">
    <property type="protein sequence ID" value="KAJ2848186.1"/>
    <property type="molecule type" value="Genomic_DNA"/>
</dbReference>
<accession>A0A9W8I5E3</accession>
<dbReference type="PANTHER" id="PTHR24193:SF121">
    <property type="entry name" value="ADA2A-CONTAINING COMPLEX COMPONENT 3, ISOFORM D"/>
    <property type="match status" value="1"/>
</dbReference>
<gene>
    <name evidence="4" type="ORF">IWW36_003452</name>
</gene>
<dbReference type="InterPro" id="IPR002110">
    <property type="entry name" value="Ankyrin_rpt"/>
</dbReference>
<evidence type="ECO:0008006" key="6">
    <source>
        <dbReference type="Google" id="ProtNLM"/>
    </source>
</evidence>
<protein>
    <recommendedName>
        <fullName evidence="6">Ankyrin</fullName>
    </recommendedName>
</protein>